<comment type="caution">
    <text evidence="2">The sequence shown here is derived from an EMBL/GenBank/DDBJ whole genome shotgun (WGS) entry which is preliminary data.</text>
</comment>
<evidence type="ECO:0000313" key="3">
    <source>
        <dbReference type="Proteomes" id="UP000053750"/>
    </source>
</evidence>
<sequence>MMSDAGDRLKKARQVTRRLARLAVWPMAFVRYTADKWEAYAASRRMVKSAERLRLLEQAVRELKEAWAKQAGDATAEANALMEAAQHEPGTPGHADKGGASGVASAPGAGGAWSSALLPGLPLLPTPTLGERERAILHRVRERTRQLNRNNVTRTEAYRAIYFRTPELHWALLAHMVSRNGGWNMSDLQGEMLPRLLGLEQREATFLMLERANALIFHDAYPQLLLYEEGKRLGRDLSGLLPALGVSSFMVPVWKQFGRKQDPVPLTVALIVNEQHYIEKRVVRNPMFRQSVLDTMFFGLQSLLQLNQVVFPYGVDFPIGERSAPIVFGRERNIGTGEGLRLAGLILEDFDSLRERIEFGKRLYALLFGIPAIRKGVHRFAKAVRHTASRADYAPELFAPVRQRHPQRPYRPRLDGLRLRPGAEPLYSPNLGDAWSDREVGAAEPGDWFAGETGNVRHVERYFRTLPLPAAFEITNEYGFALGKLELAAIAAEGMP</sequence>
<dbReference type="Pfam" id="PF10720">
    <property type="entry name" value="DUF2515"/>
    <property type="match status" value="1"/>
</dbReference>
<gene>
    <name evidence="2" type="ORF">BG53_09225</name>
</gene>
<proteinExistence type="predicted"/>
<evidence type="ECO:0000256" key="1">
    <source>
        <dbReference type="SAM" id="MobiDB-lite"/>
    </source>
</evidence>
<feature type="region of interest" description="Disordered" evidence="1">
    <location>
        <begin position="87"/>
        <end position="106"/>
    </location>
</feature>
<evidence type="ECO:0008006" key="4">
    <source>
        <dbReference type="Google" id="ProtNLM"/>
    </source>
</evidence>
<reference evidence="2 3" key="1">
    <citation type="submission" date="2014-02" db="EMBL/GenBank/DDBJ databases">
        <title>Genome sequence of Paenibacillus darwinianus reveals adaptive mechanisms for survival in Antarctic soils.</title>
        <authorList>
            <person name="Dsouza M."/>
            <person name="Taylor M.W."/>
            <person name="Turner S.J."/>
            <person name="Aislabie J."/>
        </authorList>
    </citation>
    <scope>NUCLEOTIDE SEQUENCE [LARGE SCALE GENOMIC DNA]</scope>
    <source>
        <strain evidence="2 3">CE1</strain>
    </source>
</reference>
<organism evidence="2 3">
    <name type="scientific">Paenibacillus darwinianus</name>
    <dbReference type="NCBI Taxonomy" id="1380763"/>
    <lineage>
        <taxon>Bacteria</taxon>
        <taxon>Bacillati</taxon>
        <taxon>Bacillota</taxon>
        <taxon>Bacilli</taxon>
        <taxon>Bacillales</taxon>
        <taxon>Paenibacillaceae</taxon>
        <taxon>Paenibacillus</taxon>
    </lineage>
</organism>
<keyword evidence="3" id="KW-1185">Reference proteome</keyword>
<dbReference type="AlphaFoldDB" id="A0A9W5RYX2"/>
<protein>
    <recommendedName>
        <fullName evidence="4">DUF2515 domain-containing protein</fullName>
    </recommendedName>
</protein>
<accession>A0A9W5RYX2</accession>
<name>A0A9W5RYX2_9BACL</name>
<evidence type="ECO:0000313" key="2">
    <source>
        <dbReference type="EMBL" id="EXX85188.1"/>
    </source>
</evidence>
<dbReference type="EMBL" id="JFHU01000239">
    <property type="protein sequence ID" value="EXX85188.1"/>
    <property type="molecule type" value="Genomic_DNA"/>
</dbReference>
<dbReference type="Proteomes" id="UP000053750">
    <property type="component" value="Unassembled WGS sequence"/>
</dbReference>
<dbReference type="InterPro" id="IPR019658">
    <property type="entry name" value="DUF2515"/>
</dbReference>